<proteinExistence type="predicted"/>
<evidence type="ECO:0000313" key="1">
    <source>
        <dbReference type="EnsemblPlants" id="KQL14501"/>
    </source>
</evidence>
<dbReference type="EMBL" id="AGNK02001578">
    <property type="status" value="NOT_ANNOTATED_CDS"/>
    <property type="molecule type" value="Genomic_DNA"/>
</dbReference>
<dbReference type="Proteomes" id="UP000004995">
    <property type="component" value="Unassembled WGS sequence"/>
</dbReference>
<dbReference type="Gramene" id="KQL14501">
    <property type="protein sequence ID" value="KQL14501"/>
    <property type="gene ID" value="SETIT_025262mg"/>
</dbReference>
<dbReference type="HOGENOM" id="CLU_3336457_0_0_1"/>
<dbReference type="AlphaFoldDB" id="K3ZFB3"/>
<organism evidence="1 2">
    <name type="scientific">Setaria italica</name>
    <name type="common">Foxtail millet</name>
    <name type="synonym">Panicum italicum</name>
    <dbReference type="NCBI Taxonomy" id="4555"/>
    <lineage>
        <taxon>Eukaryota</taxon>
        <taxon>Viridiplantae</taxon>
        <taxon>Streptophyta</taxon>
        <taxon>Embryophyta</taxon>
        <taxon>Tracheophyta</taxon>
        <taxon>Spermatophyta</taxon>
        <taxon>Magnoliopsida</taxon>
        <taxon>Liliopsida</taxon>
        <taxon>Poales</taxon>
        <taxon>Poaceae</taxon>
        <taxon>PACMAD clade</taxon>
        <taxon>Panicoideae</taxon>
        <taxon>Panicodae</taxon>
        <taxon>Paniceae</taxon>
        <taxon>Cenchrinae</taxon>
        <taxon>Setaria</taxon>
    </lineage>
</organism>
<name>K3ZFB3_SETIT</name>
<reference evidence="1" key="2">
    <citation type="submission" date="2018-08" db="UniProtKB">
        <authorList>
            <consortium name="EnsemblPlants"/>
        </authorList>
    </citation>
    <scope>IDENTIFICATION</scope>
    <source>
        <strain evidence="1">Yugu1</strain>
    </source>
</reference>
<evidence type="ECO:0000313" key="2">
    <source>
        <dbReference type="Proteomes" id="UP000004995"/>
    </source>
</evidence>
<keyword evidence="2" id="KW-1185">Reference proteome</keyword>
<accession>K3ZFB3</accession>
<reference evidence="2" key="1">
    <citation type="journal article" date="2012" name="Nat. Biotechnol.">
        <title>Reference genome sequence of the model plant Setaria.</title>
        <authorList>
            <person name="Bennetzen J.L."/>
            <person name="Schmutz J."/>
            <person name="Wang H."/>
            <person name="Percifield R."/>
            <person name="Hawkins J."/>
            <person name="Pontaroli A.C."/>
            <person name="Estep M."/>
            <person name="Feng L."/>
            <person name="Vaughn J.N."/>
            <person name="Grimwood J."/>
            <person name="Jenkins J."/>
            <person name="Barry K."/>
            <person name="Lindquist E."/>
            <person name="Hellsten U."/>
            <person name="Deshpande S."/>
            <person name="Wang X."/>
            <person name="Wu X."/>
            <person name="Mitros T."/>
            <person name="Triplett J."/>
            <person name="Yang X."/>
            <person name="Ye C.Y."/>
            <person name="Mauro-Herrera M."/>
            <person name="Wang L."/>
            <person name="Li P."/>
            <person name="Sharma M."/>
            <person name="Sharma R."/>
            <person name="Ronald P.C."/>
            <person name="Panaud O."/>
            <person name="Kellogg E.A."/>
            <person name="Brutnell T.P."/>
            <person name="Doust A.N."/>
            <person name="Tuskan G.A."/>
            <person name="Rokhsar D."/>
            <person name="Devos K.M."/>
        </authorList>
    </citation>
    <scope>NUCLEOTIDE SEQUENCE [LARGE SCALE GENOMIC DNA]</scope>
    <source>
        <strain evidence="2">cv. Yugu1</strain>
    </source>
</reference>
<sequence>MFWPCVVKCPEFSYLLRFFLGLKIHLKFNFSYFVLSIV</sequence>
<protein>
    <submittedName>
        <fullName evidence="1">Uncharacterized protein</fullName>
    </submittedName>
</protein>
<dbReference type="EnsemblPlants" id="KQL14501">
    <property type="protein sequence ID" value="KQL14501"/>
    <property type="gene ID" value="SETIT_025262mg"/>
</dbReference>
<dbReference type="InParanoid" id="K3ZFB3"/>